<feature type="compositionally biased region" description="Polar residues" evidence="1">
    <location>
        <begin position="209"/>
        <end position="223"/>
    </location>
</feature>
<keyword evidence="2" id="KW-0812">Transmembrane</keyword>
<organism evidence="3 4">
    <name type="scientific">Lupinus luteus</name>
    <name type="common">European yellow lupine</name>
    <dbReference type="NCBI Taxonomy" id="3873"/>
    <lineage>
        <taxon>Eukaryota</taxon>
        <taxon>Viridiplantae</taxon>
        <taxon>Streptophyta</taxon>
        <taxon>Embryophyta</taxon>
        <taxon>Tracheophyta</taxon>
        <taxon>Spermatophyta</taxon>
        <taxon>Magnoliopsida</taxon>
        <taxon>eudicotyledons</taxon>
        <taxon>Gunneridae</taxon>
        <taxon>Pentapetalae</taxon>
        <taxon>rosids</taxon>
        <taxon>fabids</taxon>
        <taxon>Fabales</taxon>
        <taxon>Fabaceae</taxon>
        <taxon>Papilionoideae</taxon>
        <taxon>50 kb inversion clade</taxon>
        <taxon>genistoids sensu lato</taxon>
        <taxon>core genistoids</taxon>
        <taxon>Genisteae</taxon>
        <taxon>Lupinus</taxon>
    </lineage>
</organism>
<evidence type="ECO:0000256" key="2">
    <source>
        <dbReference type="SAM" id="Phobius"/>
    </source>
</evidence>
<evidence type="ECO:0008006" key="5">
    <source>
        <dbReference type="Google" id="ProtNLM"/>
    </source>
</evidence>
<protein>
    <recommendedName>
        <fullName evidence="5">Transmembrane protein</fullName>
    </recommendedName>
</protein>
<dbReference type="PANTHER" id="PTHR34188:SF22">
    <property type="entry name" value="PROTEIN, PUTATIVE-RELATED"/>
    <property type="match status" value="1"/>
</dbReference>
<comment type="caution">
    <text evidence="3">The sequence shown here is derived from an EMBL/GenBank/DDBJ whole genome shotgun (WGS) entry which is preliminary data.</text>
</comment>
<sequence length="231" mass="24643">MDHTSVRGEGIEVDIESGLVVNDDDSKNVSTLGSVKQGNTLVAKIYYGVVGKGGDKINVYYNKSNLNGVSMDVEKVTNKLLEGQDSVDCVEKTSVKEKRKMSSHKKAPKPPRPPRAPSLDSADLKLIREISEIAMLKRSRIERMKALKKMRAAKSSSSSSSSSMFAIVFTVVFCILIILQGMSSGKSSVSSFQGSPVSVSAGGAENGLNAVQHNLNPSSSDPNTPGLASHK</sequence>
<dbReference type="AlphaFoldDB" id="A0AAV1XWZ1"/>
<keyword evidence="4" id="KW-1185">Reference proteome</keyword>
<evidence type="ECO:0000313" key="3">
    <source>
        <dbReference type="EMBL" id="CAL0325434.1"/>
    </source>
</evidence>
<reference evidence="3 4" key="1">
    <citation type="submission" date="2024-03" db="EMBL/GenBank/DDBJ databases">
        <authorList>
            <person name="Martinez-Hernandez J."/>
        </authorList>
    </citation>
    <scope>NUCLEOTIDE SEQUENCE [LARGE SCALE GENOMIC DNA]</scope>
</reference>
<evidence type="ECO:0000313" key="4">
    <source>
        <dbReference type="Proteomes" id="UP001497480"/>
    </source>
</evidence>
<gene>
    <name evidence="3" type="ORF">LLUT_LOCUS26494</name>
</gene>
<evidence type="ECO:0000256" key="1">
    <source>
        <dbReference type="SAM" id="MobiDB-lite"/>
    </source>
</evidence>
<proteinExistence type="predicted"/>
<keyword evidence="2" id="KW-1133">Transmembrane helix</keyword>
<name>A0AAV1XWZ1_LUPLU</name>
<feature type="region of interest" description="Disordered" evidence="1">
    <location>
        <begin position="92"/>
        <end position="121"/>
    </location>
</feature>
<dbReference type="Proteomes" id="UP001497480">
    <property type="component" value="Unassembled WGS sequence"/>
</dbReference>
<keyword evidence="2" id="KW-0472">Membrane</keyword>
<dbReference type="PANTHER" id="PTHR34188">
    <property type="entry name" value="OS01G0299500 PROTEIN"/>
    <property type="match status" value="1"/>
</dbReference>
<accession>A0AAV1XWZ1</accession>
<feature type="compositionally biased region" description="Basic residues" evidence="1">
    <location>
        <begin position="97"/>
        <end position="109"/>
    </location>
</feature>
<feature type="region of interest" description="Disordered" evidence="1">
    <location>
        <begin position="203"/>
        <end position="231"/>
    </location>
</feature>
<dbReference type="EMBL" id="CAXHTB010000018">
    <property type="protein sequence ID" value="CAL0325434.1"/>
    <property type="molecule type" value="Genomic_DNA"/>
</dbReference>
<feature type="transmembrane region" description="Helical" evidence="2">
    <location>
        <begin position="164"/>
        <end position="182"/>
    </location>
</feature>